<gene>
    <name evidence="1" type="ORF">CBM2634_B160136</name>
</gene>
<sequence>MQRSGEARTAAGRNFAAVRSTRGAVKVTVRVPDDNGIGAPVQRLLQRPAFDSAH</sequence>
<evidence type="ECO:0000313" key="2">
    <source>
        <dbReference type="Proteomes" id="UP000256805"/>
    </source>
</evidence>
<name>A0A375J804_9BURK</name>
<organism evidence="1 2">
    <name type="scientific">Cupriavidus taiwanensis</name>
    <dbReference type="NCBI Taxonomy" id="164546"/>
    <lineage>
        <taxon>Bacteria</taxon>
        <taxon>Pseudomonadati</taxon>
        <taxon>Pseudomonadota</taxon>
        <taxon>Betaproteobacteria</taxon>
        <taxon>Burkholderiales</taxon>
        <taxon>Burkholderiaceae</taxon>
        <taxon>Cupriavidus</taxon>
    </lineage>
</organism>
<accession>A0A375J804</accession>
<protein>
    <submittedName>
        <fullName evidence="1">Uncharacterized protein</fullName>
    </submittedName>
</protein>
<dbReference type="AlphaFoldDB" id="A0A375J804"/>
<evidence type="ECO:0000313" key="1">
    <source>
        <dbReference type="EMBL" id="SPS00250.1"/>
    </source>
</evidence>
<proteinExistence type="predicted"/>
<dbReference type="EMBL" id="OVTA01000039">
    <property type="protein sequence ID" value="SPS00250.1"/>
    <property type="molecule type" value="Genomic_DNA"/>
</dbReference>
<dbReference type="Proteomes" id="UP000256805">
    <property type="component" value="Unassembled WGS sequence"/>
</dbReference>
<reference evidence="1 2" key="1">
    <citation type="submission" date="2018-01" db="EMBL/GenBank/DDBJ databases">
        <authorList>
            <person name="Gaut B.S."/>
            <person name="Morton B.R."/>
            <person name="Clegg M.T."/>
            <person name="Duvall M.R."/>
        </authorList>
    </citation>
    <scope>NUCLEOTIDE SEQUENCE [LARGE SCALE GENOMIC DNA]</scope>
    <source>
        <strain evidence="1">Cupriavidus taiwanensis cmp 52</strain>
    </source>
</reference>